<evidence type="ECO:0000313" key="2">
    <source>
        <dbReference type="EMBL" id="MDX6018648.1"/>
    </source>
</evidence>
<evidence type="ECO:0000313" key="1">
    <source>
        <dbReference type="EMBL" id="MDX6018625.1"/>
    </source>
</evidence>
<reference evidence="1 3" key="1">
    <citation type="submission" date="2023-11" db="EMBL/GenBank/DDBJ databases">
        <title>MicrobeMod: A computational toolkit for identifying prokaryotic methylation and restriction-modification with nanopore sequencing.</title>
        <authorList>
            <person name="Crits-Christoph A."/>
            <person name="Kang S.C."/>
            <person name="Lee H."/>
            <person name="Ostrov N."/>
        </authorList>
    </citation>
    <scope>NUCLEOTIDE SEQUENCE [LARGE SCALE GENOMIC DNA]</scope>
    <source>
        <strain evidence="1 3">ATCC BAA-2732</strain>
    </source>
</reference>
<dbReference type="RefSeq" id="WP_319619948.1">
    <property type="nucleotide sequence ID" value="NZ_JAWXXR010000001.1"/>
</dbReference>
<comment type="caution">
    <text evidence="1">The sequence shown here is derived from an EMBL/GenBank/DDBJ whole genome shotgun (WGS) entry which is preliminary data.</text>
</comment>
<sequence>MSERDKQAAELAASMPDDQAALLDVAMIAVDDLHAAAIGGDQEAARAAADRYEATVWKLNGGTFFGCMADVNAPGHLVERHCRAVPGEVPKWGQSGDFLIEVEGIRAMVEFGDGMGVLHTEFIFHAVDLDKLFISETGYRCHYDDIYLRQCVDEAAAAVFAAYLKDKKHPIDEEYRDRLARELLPAWLVRLDPPAHRSPATISVPPGHELVDVILPKHRAFIARKWAAQAQERLAAKAADLYAKKGMFKPGLRCEVVKVYRRCFAKELGKPVIITRVDPGSRQVWAYMDRPVEYKIRKGRREIFYDPKCRTYRFHFDQLRPFPDGEAN</sequence>
<accession>A0ABU4QK27</accession>
<dbReference type="EMBL" id="JAWXXR010000001">
    <property type="protein sequence ID" value="MDX6018625.1"/>
    <property type="molecule type" value="Genomic_DNA"/>
</dbReference>
<gene>
    <name evidence="1" type="ORF">SIL79_20360</name>
    <name evidence="2" type="ORF">SIL79_20475</name>
</gene>
<evidence type="ECO:0000313" key="3">
    <source>
        <dbReference type="Proteomes" id="UP001272773"/>
    </source>
</evidence>
<proteinExistence type="predicted"/>
<keyword evidence="3" id="KW-1185">Reference proteome</keyword>
<name>A0ABU4QK27_9GAMM</name>
<dbReference type="GeneID" id="88625937"/>
<dbReference type="EMBL" id="JAWXXR010000002">
    <property type="protein sequence ID" value="MDX6018648.1"/>
    <property type="molecule type" value="Genomic_DNA"/>
</dbReference>
<dbReference type="Proteomes" id="UP001272773">
    <property type="component" value="Unassembled WGS sequence"/>
</dbReference>
<protein>
    <submittedName>
        <fullName evidence="1">KlcB</fullName>
    </submittedName>
</protein>
<organism evidence="1 3">
    <name type="scientific">Shewanella indica</name>
    <dbReference type="NCBI Taxonomy" id="768528"/>
    <lineage>
        <taxon>Bacteria</taxon>
        <taxon>Pseudomonadati</taxon>
        <taxon>Pseudomonadota</taxon>
        <taxon>Gammaproteobacteria</taxon>
        <taxon>Alteromonadales</taxon>
        <taxon>Shewanellaceae</taxon>
        <taxon>Shewanella</taxon>
    </lineage>
</organism>